<evidence type="ECO:0000313" key="2">
    <source>
        <dbReference type="EMBL" id="MFB9750655.1"/>
    </source>
</evidence>
<sequence>MKTEGNLKSILLMGILICLAIIAFKPTPELSLNSPPQSYITTEGETVVQLGENKIAIVDTRANSGLRGQIIVLEFDVEKKSFNQIGNFNYLNSFSNPTNITK</sequence>
<protein>
    <submittedName>
        <fullName evidence="2">Uncharacterized protein</fullName>
    </submittedName>
</protein>
<accession>A0ABV5VQU5</accession>
<comment type="caution">
    <text evidence="2">The sequence shown here is derived from an EMBL/GenBank/DDBJ whole genome shotgun (WGS) entry which is preliminary data.</text>
</comment>
<keyword evidence="1" id="KW-0812">Transmembrane</keyword>
<reference evidence="2 3" key="1">
    <citation type="submission" date="2024-09" db="EMBL/GenBank/DDBJ databases">
        <authorList>
            <person name="Sun Q."/>
            <person name="Mori K."/>
        </authorList>
    </citation>
    <scope>NUCLEOTIDE SEQUENCE [LARGE SCALE GENOMIC DNA]</scope>
    <source>
        <strain evidence="2 3">JCM 12520</strain>
    </source>
</reference>
<evidence type="ECO:0000256" key="1">
    <source>
        <dbReference type="SAM" id="Phobius"/>
    </source>
</evidence>
<name>A0ABV5VQU5_9BACL</name>
<keyword evidence="1" id="KW-0472">Membrane</keyword>
<dbReference type="Proteomes" id="UP001589619">
    <property type="component" value="Unassembled WGS sequence"/>
</dbReference>
<evidence type="ECO:0000313" key="3">
    <source>
        <dbReference type="Proteomes" id="UP001589619"/>
    </source>
</evidence>
<feature type="transmembrane region" description="Helical" evidence="1">
    <location>
        <begin position="6"/>
        <end position="24"/>
    </location>
</feature>
<keyword evidence="1" id="KW-1133">Transmembrane helix</keyword>
<dbReference type="RefSeq" id="WP_344904639.1">
    <property type="nucleotide sequence ID" value="NZ_BAAAYO010000002.1"/>
</dbReference>
<gene>
    <name evidence="2" type="ORF">ACFFNY_03635</name>
</gene>
<keyword evidence="3" id="KW-1185">Reference proteome</keyword>
<organism evidence="2 3">
    <name type="scientific">Paenibacillus hodogayensis</name>
    <dbReference type="NCBI Taxonomy" id="279208"/>
    <lineage>
        <taxon>Bacteria</taxon>
        <taxon>Bacillati</taxon>
        <taxon>Bacillota</taxon>
        <taxon>Bacilli</taxon>
        <taxon>Bacillales</taxon>
        <taxon>Paenibacillaceae</taxon>
        <taxon>Paenibacillus</taxon>
    </lineage>
</organism>
<dbReference type="EMBL" id="JBHMAG010000004">
    <property type="protein sequence ID" value="MFB9750655.1"/>
    <property type="molecule type" value="Genomic_DNA"/>
</dbReference>
<proteinExistence type="predicted"/>